<organism evidence="2 3">
    <name type="scientific">Rosa chinensis</name>
    <name type="common">China rose</name>
    <dbReference type="NCBI Taxonomy" id="74649"/>
    <lineage>
        <taxon>Eukaryota</taxon>
        <taxon>Viridiplantae</taxon>
        <taxon>Streptophyta</taxon>
        <taxon>Embryophyta</taxon>
        <taxon>Tracheophyta</taxon>
        <taxon>Spermatophyta</taxon>
        <taxon>Magnoliopsida</taxon>
        <taxon>eudicotyledons</taxon>
        <taxon>Gunneridae</taxon>
        <taxon>Pentapetalae</taxon>
        <taxon>rosids</taxon>
        <taxon>fabids</taxon>
        <taxon>Rosales</taxon>
        <taxon>Rosaceae</taxon>
        <taxon>Rosoideae</taxon>
        <taxon>Rosoideae incertae sedis</taxon>
        <taxon>Rosa</taxon>
    </lineage>
</organism>
<dbReference type="AlphaFoldDB" id="A0A2P6RBL7"/>
<gene>
    <name evidence="2" type="ORF">RchiOBHm_Chr3g0472531</name>
</gene>
<evidence type="ECO:0000313" key="3">
    <source>
        <dbReference type="Proteomes" id="UP000238479"/>
    </source>
</evidence>
<dbReference type="InterPro" id="IPR029055">
    <property type="entry name" value="Ntn_hydrolases_N"/>
</dbReference>
<keyword evidence="2" id="KW-0378">Hydrolase</keyword>
<accession>A0A2P6RBL7</accession>
<sequence>MLFLSTSVGLTKLFTFFLGVASEMLSLQLSSSLVSAAEVVSALLGSYNSSFLLGGIDFSGTHLLVLGGESKVRTAKPCKYTAISLGAEIALGVLIARFLPGMSVKDAHSAVMQALFHVIVESNNSSLNGSVFIIGLDSFHPSLNYVFCHGRGDSSKGE</sequence>
<proteinExistence type="predicted"/>
<feature type="chain" id="PRO_5015110225" evidence="1">
    <location>
        <begin position="23"/>
        <end position="158"/>
    </location>
</feature>
<name>A0A2P6RBL7_ROSCH</name>
<dbReference type="Gramene" id="PRQ43823">
    <property type="protein sequence ID" value="PRQ43823"/>
    <property type="gene ID" value="RchiOBHm_Chr3g0472531"/>
</dbReference>
<dbReference type="Gene3D" id="3.60.20.10">
    <property type="entry name" value="Glutamine Phosphoribosylpyrophosphate, subunit 1, domain 1"/>
    <property type="match status" value="1"/>
</dbReference>
<keyword evidence="3" id="KW-1185">Reference proteome</keyword>
<dbReference type="Proteomes" id="UP000238479">
    <property type="component" value="Chromosome 3"/>
</dbReference>
<evidence type="ECO:0000313" key="2">
    <source>
        <dbReference type="EMBL" id="PRQ43823.1"/>
    </source>
</evidence>
<dbReference type="EMBL" id="PDCK01000041">
    <property type="protein sequence ID" value="PRQ43823.1"/>
    <property type="molecule type" value="Genomic_DNA"/>
</dbReference>
<comment type="caution">
    <text evidence="2">The sequence shown here is derived from an EMBL/GenBank/DDBJ whole genome shotgun (WGS) entry which is preliminary data.</text>
</comment>
<dbReference type="SUPFAM" id="SSF56235">
    <property type="entry name" value="N-terminal nucleophile aminohydrolases (Ntn hydrolases)"/>
    <property type="match status" value="1"/>
</dbReference>
<dbReference type="GO" id="GO:0016787">
    <property type="term" value="F:hydrolase activity"/>
    <property type="evidence" value="ECO:0007669"/>
    <property type="project" value="UniProtKB-KW"/>
</dbReference>
<feature type="signal peptide" evidence="1">
    <location>
        <begin position="1"/>
        <end position="22"/>
    </location>
</feature>
<reference evidence="2 3" key="1">
    <citation type="journal article" date="2018" name="Nat. Genet.">
        <title>The Rosa genome provides new insights in the design of modern roses.</title>
        <authorList>
            <person name="Bendahmane M."/>
        </authorList>
    </citation>
    <scope>NUCLEOTIDE SEQUENCE [LARGE SCALE GENOMIC DNA]</scope>
    <source>
        <strain evidence="3">cv. Old Blush</strain>
    </source>
</reference>
<protein>
    <submittedName>
        <fullName evidence="2">Putative nucleophile aminohydrolase</fullName>
    </submittedName>
</protein>
<keyword evidence="1" id="KW-0732">Signal</keyword>
<evidence type="ECO:0000256" key="1">
    <source>
        <dbReference type="SAM" id="SignalP"/>
    </source>
</evidence>